<name>A0AC35FMT8_9BILA</name>
<protein>
    <submittedName>
        <fullName evidence="2">Uncharacterized protein</fullName>
    </submittedName>
</protein>
<accession>A0AC35FMT8</accession>
<dbReference type="Proteomes" id="UP000887580">
    <property type="component" value="Unplaced"/>
</dbReference>
<evidence type="ECO:0000313" key="1">
    <source>
        <dbReference type="Proteomes" id="UP000887580"/>
    </source>
</evidence>
<evidence type="ECO:0000313" key="2">
    <source>
        <dbReference type="WBParaSite" id="PS1159_v2.g18992.t1"/>
    </source>
</evidence>
<reference evidence="2" key="1">
    <citation type="submission" date="2022-11" db="UniProtKB">
        <authorList>
            <consortium name="WormBaseParasite"/>
        </authorList>
    </citation>
    <scope>IDENTIFICATION</scope>
</reference>
<sequence>MGKHCSGVFFWIYAIFTALLIFHTASAVFEYHQNGDTPVYYSHIGTAVIVGIILALACIHSRITYIILIVLFALIVILHIAGIVLFSIELAHIVAHPNSPSKDENTKSLTAVIILLCFQVLVTIFHFSTLRLFYIAFKYHL</sequence>
<dbReference type="WBParaSite" id="PS1159_v2.g18992.t1">
    <property type="protein sequence ID" value="PS1159_v2.g18992.t1"/>
    <property type="gene ID" value="PS1159_v2.g18992"/>
</dbReference>
<organism evidence="1 2">
    <name type="scientific">Panagrolaimus sp. PS1159</name>
    <dbReference type="NCBI Taxonomy" id="55785"/>
    <lineage>
        <taxon>Eukaryota</taxon>
        <taxon>Metazoa</taxon>
        <taxon>Ecdysozoa</taxon>
        <taxon>Nematoda</taxon>
        <taxon>Chromadorea</taxon>
        <taxon>Rhabditida</taxon>
        <taxon>Tylenchina</taxon>
        <taxon>Panagrolaimomorpha</taxon>
        <taxon>Panagrolaimoidea</taxon>
        <taxon>Panagrolaimidae</taxon>
        <taxon>Panagrolaimus</taxon>
    </lineage>
</organism>
<proteinExistence type="predicted"/>